<keyword evidence="11" id="KW-1185">Reference proteome</keyword>
<keyword evidence="6 9" id="KW-0949">S-adenosyl-L-methionine</keyword>
<comment type="function">
    <text evidence="7 9">Catalyzes the methyl esterification of L-isoaspartyl residues in peptides and proteins that result from spontaneous decomposition of normal L-aspartyl and L-asparaginyl residues. It plays a role in the repair and/or degradation of damaged proteins.</text>
</comment>
<reference evidence="10 11" key="1">
    <citation type="journal article" date="2012" name="J. Bacteriol.">
        <title>Complete genome sequence of strain 1860, a crenarchaeon of the genus pyrobaculum able to grow with various electron acceptors.</title>
        <authorList>
            <person name="Mardanov A.V."/>
            <person name="Gumerov V.M."/>
            <person name="Slobodkina G.B."/>
            <person name="Beletsky A.V."/>
            <person name="Bonch-Osmolovskaya E.A."/>
            <person name="Ravin N.V."/>
            <person name="Skryabin K.G."/>
        </authorList>
    </citation>
    <scope>NUCLEOTIDE SEQUENCE [LARGE SCALE GENOMIC DNA]</scope>
    <source>
        <strain evidence="10 11">1860</strain>
    </source>
</reference>
<evidence type="ECO:0000313" key="11">
    <source>
        <dbReference type="Proteomes" id="UP000005867"/>
    </source>
</evidence>
<feature type="active site" evidence="9">
    <location>
        <position position="56"/>
    </location>
</feature>
<evidence type="ECO:0000256" key="4">
    <source>
        <dbReference type="ARBA" id="ARBA00022603"/>
    </source>
</evidence>
<dbReference type="CDD" id="cd02440">
    <property type="entry name" value="AdoMet_MTases"/>
    <property type="match status" value="1"/>
</dbReference>
<dbReference type="Gene3D" id="3.40.50.150">
    <property type="entry name" value="Vaccinia Virus protein VP39"/>
    <property type="match status" value="1"/>
</dbReference>
<proteinExistence type="inferred from homology"/>
<dbReference type="Proteomes" id="UP000005867">
    <property type="component" value="Chromosome"/>
</dbReference>
<evidence type="ECO:0000313" key="10">
    <source>
        <dbReference type="EMBL" id="AET33597.1"/>
    </source>
</evidence>
<keyword evidence="3 9" id="KW-0963">Cytoplasm</keyword>
<dbReference type="RefSeq" id="WP_014289422.1">
    <property type="nucleotide sequence ID" value="NC_016645.1"/>
</dbReference>
<dbReference type="STRING" id="1104324.P186_2205"/>
<dbReference type="Pfam" id="PF01135">
    <property type="entry name" value="PCMT"/>
    <property type="match status" value="1"/>
</dbReference>
<evidence type="ECO:0000256" key="5">
    <source>
        <dbReference type="ARBA" id="ARBA00022679"/>
    </source>
</evidence>
<evidence type="ECO:0000256" key="7">
    <source>
        <dbReference type="ARBA" id="ARBA00025330"/>
    </source>
</evidence>
<dbReference type="HOGENOM" id="CLU_055432_2_0_2"/>
<dbReference type="GeneID" id="11596696"/>
<evidence type="ECO:0000256" key="1">
    <source>
        <dbReference type="ARBA" id="ARBA00004496"/>
    </source>
</evidence>
<comment type="similarity">
    <text evidence="2 9">Belongs to the methyltransferase superfamily. L-isoaspartyl/D-aspartyl protein methyltransferase family.</text>
</comment>
<dbReference type="EMBL" id="CP003098">
    <property type="protein sequence ID" value="AET33597.1"/>
    <property type="molecule type" value="Genomic_DNA"/>
</dbReference>
<evidence type="ECO:0000256" key="3">
    <source>
        <dbReference type="ARBA" id="ARBA00022490"/>
    </source>
</evidence>
<comment type="subcellular location">
    <subcellularLocation>
        <location evidence="1 9">Cytoplasm</location>
    </subcellularLocation>
</comment>
<dbReference type="InterPro" id="IPR029063">
    <property type="entry name" value="SAM-dependent_MTases_sf"/>
</dbReference>
<dbReference type="HAMAP" id="MF_00090">
    <property type="entry name" value="PIMT"/>
    <property type="match status" value="1"/>
</dbReference>
<dbReference type="SUPFAM" id="SSF53335">
    <property type="entry name" value="S-adenosyl-L-methionine-dependent methyltransferases"/>
    <property type="match status" value="1"/>
</dbReference>
<dbReference type="EC" id="2.1.1.77" evidence="9"/>
<dbReference type="OrthoDB" id="33618at2157"/>
<organism evidence="10 11">
    <name type="scientific">Pyrobaculum ferrireducens</name>
    <dbReference type="NCBI Taxonomy" id="1104324"/>
    <lineage>
        <taxon>Archaea</taxon>
        <taxon>Thermoproteota</taxon>
        <taxon>Thermoprotei</taxon>
        <taxon>Thermoproteales</taxon>
        <taxon>Thermoproteaceae</taxon>
        <taxon>Pyrobaculum</taxon>
    </lineage>
</organism>
<dbReference type="KEGG" id="pyr:P186_2205"/>
<sequence length="208" mass="23065">MAQRLVEELERDGIVRSERVKKALVAVPREEFVMPEYRMMAYEDRPLPLFAGATISAPHMVAMMCELVEPRPGMKILEVGTGSGYHAAVCAEAIERRGRVYTVEIVKELAVYAAQNIERLGYWGVVEVYHGDGTKGLEKHSPFDAIIVTAAASSIPPALVRQLKDGGVLVIPVEERLGQVLYKVVKRGDRVERRAVTYVMFVPLKGGD</sequence>
<dbReference type="FunFam" id="3.40.50.150:FF:000010">
    <property type="entry name" value="Protein-L-isoaspartate O-methyltransferase"/>
    <property type="match status" value="1"/>
</dbReference>
<accession>G7VBA0</accession>
<name>G7VBA0_9CREN</name>
<dbReference type="NCBIfam" id="TIGR00080">
    <property type="entry name" value="pimt"/>
    <property type="match status" value="1"/>
</dbReference>
<evidence type="ECO:0000256" key="9">
    <source>
        <dbReference type="HAMAP-Rule" id="MF_00090"/>
    </source>
</evidence>
<dbReference type="PANTHER" id="PTHR11579">
    <property type="entry name" value="PROTEIN-L-ISOASPARTATE O-METHYLTRANSFERASE"/>
    <property type="match status" value="1"/>
</dbReference>
<dbReference type="GO" id="GO:0030091">
    <property type="term" value="P:protein repair"/>
    <property type="evidence" value="ECO:0007669"/>
    <property type="project" value="UniProtKB-UniRule"/>
</dbReference>
<dbReference type="eggNOG" id="arCOG00976">
    <property type="taxonomic scope" value="Archaea"/>
</dbReference>
<dbReference type="GO" id="GO:0004719">
    <property type="term" value="F:protein-L-isoaspartate (D-aspartate) O-methyltransferase activity"/>
    <property type="evidence" value="ECO:0007669"/>
    <property type="project" value="UniProtKB-UniRule"/>
</dbReference>
<dbReference type="GO" id="GO:0032259">
    <property type="term" value="P:methylation"/>
    <property type="evidence" value="ECO:0007669"/>
    <property type="project" value="UniProtKB-KW"/>
</dbReference>
<evidence type="ECO:0000256" key="8">
    <source>
        <dbReference type="ARBA" id="ARBA00029295"/>
    </source>
</evidence>
<dbReference type="NCBIfam" id="NF001453">
    <property type="entry name" value="PRK00312.1"/>
    <property type="match status" value="1"/>
</dbReference>
<evidence type="ECO:0000256" key="6">
    <source>
        <dbReference type="ARBA" id="ARBA00022691"/>
    </source>
</evidence>
<comment type="catalytic activity">
    <reaction evidence="8 9">
        <text>[protein]-L-isoaspartate + S-adenosyl-L-methionine = [protein]-L-isoaspartate alpha-methyl ester + S-adenosyl-L-homocysteine</text>
        <dbReference type="Rhea" id="RHEA:12705"/>
        <dbReference type="Rhea" id="RHEA-COMP:12143"/>
        <dbReference type="Rhea" id="RHEA-COMP:12144"/>
        <dbReference type="ChEBI" id="CHEBI:57856"/>
        <dbReference type="ChEBI" id="CHEBI:59789"/>
        <dbReference type="ChEBI" id="CHEBI:90596"/>
        <dbReference type="ChEBI" id="CHEBI:90598"/>
        <dbReference type="EC" id="2.1.1.77"/>
    </reaction>
</comment>
<dbReference type="PANTHER" id="PTHR11579:SF0">
    <property type="entry name" value="PROTEIN-L-ISOASPARTATE(D-ASPARTATE) O-METHYLTRANSFERASE"/>
    <property type="match status" value="1"/>
</dbReference>
<dbReference type="AlphaFoldDB" id="G7VBA0"/>
<dbReference type="PROSITE" id="PS01279">
    <property type="entry name" value="PCMT"/>
    <property type="match status" value="1"/>
</dbReference>
<dbReference type="GO" id="GO:0005737">
    <property type="term" value="C:cytoplasm"/>
    <property type="evidence" value="ECO:0007669"/>
    <property type="project" value="UniProtKB-SubCell"/>
</dbReference>
<gene>
    <name evidence="9" type="primary">pcm</name>
    <name evidence="10" type="ORF">P186_2205</name>
</gene>
<keyword evidence="5 9" id="KW-0808">Transferase</keyword>
<evidence type="ECO:0000256" key="2">
    <source>
        <dbReference type="ARBA" id="ARBA00005369"/>
    </source>
</evidence>
<keyword evidence="4 9" id="KW-0489">Methyltransferase</keyword>
<protein>
    <recommendedName>
        <fullName evidence="9">Protein-L-isoaspartate O-methyltransferase</fullName>
        <ecNumber evidence="9">2.1.1.77</ecNumber>
    </recommendedName>
    <alternativeName>
        <fullName evidence="9">L-isoaspartyl protein carboxyl methyltransferase</fullName>
    </alternativeName>
    <alternativeName>
        <fullName evidence="9">Protein L-isoaspartyl methyltransferase</fullName>
    </alternativeName>
    <alternativeName>
        <fullName evidence="9">Protein-beta-aspartate methyltransferase</fullName>
        <shortName evidence="9">PIMT</shortName>
    </alternativeName>
</protein>
<dbReference type="InterPro" id="IPR000682">
    <property type="entry name" value="PCMT"/>
</dbReference>